<dbReference type="PANTHER" id="PTHR43829">
    <property type="entry name" value="AQUAPORIN OR AQUAGLYCEROPORIN RELATED"/>
    <property type="match status" value="1"/>
</dbReference>
<evidence type="ECO:0000256" key="5">
    <source>
        <dbReference type="ARBA" id="ARBA00022989"/>
    </source>
</evidence>
<keyword evidence="4 8" id="KW-0812">Transmembrane</keyword>
<evidence type="ECO:0000256" key="3">
    <source>
        <dbReference type="ARBA" id="ARBA00022448"/>
    </source>
</evidence>
<dbReference type="InterPro" id="IPR050363">
    <property type="entry name" value="MIP/Aquaporin"/>
</dbReference>
<dbReference type="Pfam" id="PF00230">
    <property type="entry name" value="MIP"/>
    <property type="match status" value="1"/>
</dbReference>
<proteinExistence type="inferred from homology"/>
<comment type="function">
    <text evidence="7">Aquaglyceroporin that may modulate the water content and osmolytes during anhydrobiosis.</text>
</comment>
<sequence>MTIKDSNGGQDGGGGERSFSGTKETMTDSGIEASNRTSAAHNSSEAQQLLDSSGTARIAADSCCCCQNCGQAGSYPPKVDQNLAQYYAMKQQQQGQLGPPKPLDPIESTSLEAQSIRLLPAYFVAELVGTFMLVLIGDGALAAYIFASRPVDSFSVCLAFGVGAMIGTYVSSSISGAHLNPAATFAYALNGKLKWALVPVYIVAQYIGGFIAALVLFLNYSEAINYIDGGEHSTVGSTNSTGQVFATYPAPFVSVWGSLIDQIVGTSVLLFSITAVGDRTNLGLEDRFQPPIVAWVIGLVCFAFSINCGAIFNPARDLSPRLLTALLGYPGVWSPIEGTYWIVAGVVGPHIGAIVGVFTYKYLISTALFASQRHVQMIRESQGVINANIAKDTRPAGRSGTDQHHRAHNQQQHNQHHHHHHHHHPPHRHNDSNIQLHTHHDSPATTPQVVQRRPDLAHHGSAIVR</sequence>
<dbReference type="GO" id="GO:0015250">
    <property type="term" value="F:water channel activity"/>
    <property type="evidence" value="ECO:0007669"/>
    <property type="project" value="TreeGrafter"/>
</dbReference>
<feature type="transmembrane region" description="Helical" evidence="10">
    <location>
        <begin position="292"/>
        <end position="312"/>
    </location>
</feature>
<feature type="region of interest" description="Disordered" evidence="9">
    <location>
        <begin position="1"/>
        <end position="48"/>
    </location>
</feature>
<evidence type="ECO:0000256" key="2">
    <source>
        <dbReference type="ARBA" id="ARBA00006175"/>
    </source>
</evidence>
<gene>
    <name evidence="11" type="primary">AQP10</name>
    <name evidence="11" type="ORF">g.3888</name>
</gene>
<evidence type="ECO:0000256" key="7">
    <source>
        <dbReference type="ARBA" id="ARBA00045280"/>
    </source>
</evidence>
<evidence type="ECO:0000256" key="9">
    <source>
        <dbReference type="SAM" id="MobiDB-lite"/>
    </source>
</evidence>
<comment type="similarity">
    <text evidence="2 8">Belongs to the MIP/aquaporin (TC 1.A.8) family.</text>
</comment>
<comment type="subcellular location">
    <subcellularLocation>
        <location evidence="1">Membrane</location>
        <topology evidence="1">Multi-pass membrane protein</topology>
    </subcellularLocation>
</comment>
<protein>
    <submittedName>
        <fullName evidence="11">Aquaporin-10</fullName>
    </submittedName>
</protein>
<evidence type="ECO:0000256" key="6">
    <source>
        <dbReference type="ARBA" id="ARBA00023136"/>
    </source>
</evidence>
<dbReference type="PANTHER" id="PTHR43829:SF9">
    <property type="entry name" value="AQUAPORIN-9"/>
    <property type="match status" value="1"/>
</dbReference>
<feature type="region of interest" description="Disordered" evidence="9">
    <location>
        <begin position="386"/>
        <end position="465"/>
    </location>
</feature>
<keyword evidence="5 10" id="KW-1133">Transmembrane helix</keyword>
<feature type="transmembrane region" description="Helical" evidence="10">
    <location>
        <begin position="253"/>
        <end position="271"/>
    </location>
</feature>
<dbReference type="InterPro" id="IPR023271">
    <property type="entry name" value="Aquaporin-like"/>
</dbReference>
<dbReference type="GO" id="GO:0015254">
    <property type="term" value="F:glycerol channel activity"/>
    <property type="evidence" value="ECO:0007669"/>
    <property type="project" value="TreeGrafter"/>
</dbReference>
<dbReference type="InterPro" id="IPR000425">
    <property type="entry name" value="MIP"/>
</dbReference>
<dbReference type="GO" id="GO:0016323">
    <property type="term" value="C:basolateral plasma membrane"/>
    <property type="evidence" value="ECO:0007669"/>
    <property type="project" value="TreeGrafter"/>
</dbReference>
<accession>A0A6G1SEL1</accession>
<keyword evidence="3 8" id="KW-0813">Transport</keyword>
<dbReference type="Gene3D" id="1.20.1080.10">
    <property type="entry name" value="Glycerol uptake facilitator protein"/>
    <property type="match status" value="1"/>
</dbReference>
<dbReference type="SUPFAM" id="SSF81338">
    <property type="entry name" value="Aquaporin-like"/>
    <property type="match status" value="1"/>
</dbReference>
<feature type="compositionally biased region" description="Polar residues" evidence="9">
    <location>
        <begin position="22"/>
        <end position="48"/>
    </location>
</feature>
<evidence type="ECO:0000256" key="1">
    <source>
        <dbReference type="ARBA" id="ARBA00004141"/>
    </source>
</evidence>
<organism evidence="11">
    <name type="scientific">Aceria tosichella</name>
    <name type="common">wheat curl mite</name>
    <dbReference type="NCBI Taxonomy" id="561515"/>
    <lineage>
        <taxon>Eukaryota</taxon>
        <taxon>Metazoa</taxon>
        <taxon>Ecdysozoa</taxon>
        <taxon>Arthropoda</taxon>
        <taxon>Chelicerata</taxon>
        <taxon>Arachnida</taxon>
        <taxon>Acari</taxon>
        <taxon>Acariformes</taxon>
        <taxon>Trombidiformes</taxon>
        <taxon>Prostigmata</taxon>
        <taxon>Eupodina</taxon>
        <taxon>Eriophyoidea</taxon>
        <taxon>Eriophyidae</taxon>
        <taxon>Eriophyinae</taxon>
        <taxon>Aceriini</taxon>
        <taxon>Aceria</taxon>
    </lineage>
</organism>
<name>A0A6G1SEL1_9ACAR</name>
<evidence type="ECO:0000256" key="8">
    <source>
        <dbReference type="RuleBase" id="RU000477"/>
    </source>
</evidence>
<dbReference type="AlphaFoldDB" id="A0A6G1SEL1"/>
<keyword evidence="6 10" id="KW-0472">Membrane</keyword>
<feature type="transmembrane region" description="Helical" evidence="10">
    <location>
        <begin position="195"/>
        <end position="218"/>
    </location>
</feature>
<dbReference type="PRINTS" id="PR00783">
    <property type="entry name" value="MINTRINSICP"/>
</dbReference>
<reference evidence="11" key="1">
    <citation type="submission" date="2018-10" db="EMBL/GenBank/DDBJ databases">
        <title>Transcriptome assembly of Aceria tosichella (Wheat curl mite) Type 2.</title>
        <authorList>
            <person name="Scully E.D."/>
            <person name="Geib S.M."/>
            <person name="Palmer N.A."/>
            <person name="Gupta A.K."/>
            <person name="Sarath G."/>
            <person name="Tatineni S."/>
        </authorList>
    </citation>
    <scope>NUCLEOTIDE SEQUENCE</scope>
    <source>
        <strain evidence="11">LincolnNE</strain>
    </source>
</reference>
<feature type="transmembrane region" description="Helical" evidence="10">
    <location>
        <begin position="153"/>
        <end position="174"/>
    </location>
</feature>
<evidence type="ECO:0000256" key="10">
    <source>
        <dbReference type="SAM" id="Phobius"/>
    </source>
</evidence>
<feature type="compositionally biased region" description="Basic residues" evidence="9">
    <location>
        <begin position="414"/>
        <end position="427"/>
    </location>
</feature>
<evidence type="ECO:0000256" key="4">
    <source>
        <dbReference type="ARBA" id="ARBA00022692"/>
    </source>
</evidence>
<feature type="transmembrane region" description="Helical" evidence="10">
    <location>
        <begin position="340"/>
        <end position="363"/>
    </location>
</feature>
<dbReference type="EMBL" id="GGYP01003589">
    <property type="protein sequence ID" value="MDE48360.1"/>
    <property type="molecule type" value="Transcribed_RNA"/>
</dbReference>
<evidence type="ECO:0000313" key="11">
    <source>
        <dbReference type="EMBL" id="MDE48360.1"/>
    </source>
</evidence>
<feature type="transmembrane region" description="Helical" evidence="10">
    <location>
        <begin position="121"/>
        <end position="147"/>
    </location>
</feature>